<evidence type="ECO:0000313" key="1">
    <source>
        <dbReference type="EMBL" id="KAK7203079.1"/>
    </source>
</evidence>
<evidence type="ECO:0000313" key="2">
    <source>
        <dbReference type="Proteomes" id="UP001498771"/>
    </source>
</evidence>
<sequence>MTPNMCDSEEYRLRDSSNYITWLRHVSYLSGLIDGLLEKYLLQGSTAIPTYFAVKDQSTLLALESMAEYSQLVTMLDHYCHMLVMYTTTPEAQRLHVSTLRGEARRDRSAFKLMQKRYGVTEYAEIPPYFNKWFSKVGEHCSYNEPVHFMLHFEKSSFLDLRRSRLLFCSLAAFLRRWSTMCVAITDLNRVCL</sequence>
<dbReference type="EMBL" id="JBBJBU010000013">
    <property type="protein sequence ID" value="KAK7203079.1"/>
    <property type="molecule type" value="Genomic_DNA"/>
</dbReference>
<keyword evidence="2" id="KW-1185">Reference proteome</keyword>
<accession>A0ABR1EZP1</accession>
<proteinExistence type="predicted"/>
<comment type="caution">
    <text evidence="1">The sequence shown here is derived from an EMBL/GenBank/DDBJ whole genome shotgun (WGS) entry which is preliminary data.</text>
</comment>
<gene>
    <name evidence="1" type="ORF">BZA70DRAFT_283781</name>
</gene>
<protein>
    <submittedName>
        <fullName evidence="1">Uncharacterized protein</fullName>
    </submittedName>
</protein>
<reference evidence="1 2" key="1">
    <citation type="submission" date="2024-03" db="EMBL/GenBank/DDBJ databases">
        <title>Genome-scale model development and genomic sequencing of the oleaginous clade Lipomyces.</title>
        <authorList>
            <consortium name="Lawrence Berkeley National Laboratory"/>
            <person name="Czajka J.J."/>
            <person name="Han Y."/>
            <person name="Kim J."/>
            <person name="Mondo S.J."/>
            <person name="Hofstad B.A."/>
            <person name="Robles A."/>
            <person name="Haridas S."/>
            <person name="Riley R."/>
            <person name="LaButti K."/>
            <person name="Pangilinan J."/>
            <person name="Andreopoulos W."/>
            <person name="Lipzen A."/>
            <person name="Yan J."/>
            <person name="Wang M."/>
            <person name="Ng V."/>
            <person name="Grigoriev I.V."/>
            <person name="Spatafora J.W."/>
            <person name="Magnuson J.K."/>
            <person name="Baker S.E."/>
            <person name="Pomraning K.R."/>
        </authorList>
    </citation>
    <scope>NUCLEOTIDE SEQUENCE [LARGE SCALE GENOMIC DNA]</scope>
    <source>
        <strain evidence="1 2">Phaff 52-87</strain>
    </source>
</reference>
<dbReference type="Proteomes" id="UP001498771">
    <property type="component" value="Unassembled WGS sequence"/>
</dbReference>
<name>A0ABR1EZP1_9ASCO</name>
<organism evidence="1 2">
    <name type="scientific">Myxozyma melibiosi</name>
    <dbReference type="NCBI Taxonomy" id="54550"/>
    <lineage>
        <taxon>Eukaryota</taxon>
        <taxon>Fungi</taxon>
        <taxon>Dikarya</taxon>
        <taxon>Ascomycota</taxon>
        <taxon>Saccharomycotina</taxon>
        <taxon>Lipomycetes</taxon>
        <taxon>Lipomycetales</taxon>
        <taxon>Lipomycetaceae</taxon>
        <taxon>Myxozyma</taxon>
    </lineage>
</organism>
<dbReference type="RefSeq" id="XP_064766112.1">
    <property type="nucleotide sequence ID" value="XM_064913495.1"/>
</dbReference>
<dbReference type="GeneID" id="90039007"/>